<sequence length="58" mass="7079">KDVITMKWGRGRGLKFRFLEDFDWKDEFGFWKLFGDDFDWRSPPVFLPIFAENFSGWP</sequence>
<dbReference type="AlphaFoldDB" id="X1MXX2"/>
<comment type="caution">
    <text evidence="1">The sequence shown here is derived from an EMBL/GenBank/DDBJ whole genome shotgun (WGS) entry which is preliminary data.</text>
</comment>
<organism evidence="1">
    <name type="scientific">marine sediment metagenome</name>
    <dbReference type="NCBI Taxonomy" id="412755"/>
    <lineage>
        <taxon>unclassified sequences</taxon>
        <taxon>metagenomes</taxon>
        <taxon>ecological metagenomes</taxon>
    </lineage>
</organism>
<reference evidence="1" key="1">
    <citation type="journal article" date="2014" name="Front. Microbiol.">
        <title>High frequency of phylogenetically diverse reductive dehalogenase-homologous genes in deep subseafloor sedimentary metagenomes.</title>
        <authorList>
            <person name="Kawai M."/>
            <person name="Futagami T."/>
            <person name="Toyoda A."/>
            <person name="Takaki Y."/>
            <person name="Nishi S."/>
            <person name="Hori S."/>
            <person name="Arai W."/>
            <person name="Tsubouchi T."/>
            <person name="Morono Y."/>
            <person name="Uchiyama I."/>
            <person name="Ito T."/>
            <person name="Fujiyama A."/>
            <person name="Inagaki F."/>
            <person name="Takami H."/>
        </authorList>
    </citation>
    <scope>NUCLEOTIDE SEQUENCE</scope>
    <source>
        <strain evidence="1">Expedition CK06-06</strain>
    </source>
</reference>
<feature type="non-terminal residue" evidence="1">
    <location>
        <position position="1"/>
    </location>
</feature>
<evidence type="ECO:0000313" key="1">
    <source>
        <dbReference type="EMBL" id="GAI19490.1"/>
    </source>
</evidence>
<protein>
    <submittedName>
        <fullName evidence="1">Uncharacterized protein</fullName>
    </submittedName>
</protein>
<name>X1MXX2_9ZZZZ</name>
<gene>
    <name evidence="1" type="ORF">S06H3_36870</name>
</gene>
<proteinExistence type="predicted"/>
<dbReference type="EMBL" id="BARV01022352">
    <property type="protein sequence ID" value="GAI19490.1"/>
    <property type="molecule type" value="Genomic_DNA"/>
</dbReference>
<accession>X1MXX2</accession>